<comment type="caution">
    <text evidence="2">The sequence shown here is derived from an EMBL/GenBank/DDBJ whole genome shotgun (WGS) entry which is preliminary data.</text>
</comment>
<feature type="signal peptide" evidence="1">
    <location>
        <begin position="1"/>
        <end position="23"/>
    </location>
</feature>
<gene>
    <name evidence="2" type="ORF">ACFSKX_00675</name>
</gene>
<dbReference type="Proteomes" id="UP001597425">
    <property type="component" value="Unassembled WGS sequence"/>
</dbReference>
<accession>A0ABW5E6G1</accession>
<proteinExistence type="predicted"/>
<organism evidence="2 3">
    <name type="scientific">Microbulbifer halophilus</name>
    <dbReference type="NCBI Taxonomy" id="453963"/>
    <lineage>
        <taxon>Bacteria</taxon>
        <taxon>Pseudomonadati</taxon>
        <taxon>Pseudomonadota</taxon>
        <taxon>Gammaproteobacteria</taxon>
        <taxon>Cellvibrionales</taxon>
        <taxon>Microbulbiferaceae</taxon>
        <taxon>Microbulbifer</taxon>
    </lineage>
</organism>
<dbReference type="RefSeq" id="WP_265723395.1">
    <property type="nucleotide sequence ID" value="NZ_JAPIVK010000049.1"/>
</dbReference>
<dbReference type="PROSITE" id="PS51257">
    <property type="entry name" value="PROKAR_LIPOPROTEIN"/>
    <property type="match status" value="1"/>
</dbReference>
<reference evidence="3" key="1">
    <citation type="journal article" date="2019" name="Int. J. Syst. Evol. Microbiol.">
        <title>The Global Catalogue of Microorganisms (GCM) 10K type strain sequencing project: providing services to taxonomists for standard genome sequencing and annotation.</title>
        <authorList>
            <consortium name="The Broad Institute Genomics Platform"/>
            <consortium name="The Broad Institute Genome Sequencing Center for Infectious Disease"/>
            <person name="Wu L."/>
            <person name="Ma J."/>
        </authorList>
    </citation>
    <scope>NUCLEOTIDE SEQUENCE [LARGE SCALE GENOMIC DNA]</scope>
    <source>
        <strain evidence="3">KCTC 12848</strain>
    </source>
</reference>
<evidence type="ECO:0000313" key="3">
    <source>
        <dbReference type="Proteomes" id="UP001597425"/>
    </source>
</evidence>
<keyword evidence="1" id="KW-0732">Signal</keyword>
<sequence length="238" mass="26092">MSTSCSRWICLFAALWLGGCVSAPPVPAPRAVPLPEPEEPAGPSPEEIRQRNVAFFLQRADAAQREGHLIRPAGASAYDYYLRVKQLDPGNSRAASGIQTIVIELVGRARDALRRRSFARVNSLLNRAEELAPGNALVGEVRAQLASERSRASVKLPEGERVALPTGALSARSDAATELLQDTARRIQRDNLRVLIVARSDAEGRWIYRQLREAVSGYRVRANIRVGSPPQLILQAQE</sequence>
<dbReference type="GO" id="GO:0016757">
    <property type="term" value="F:glycosyltransferase activity"/>
    <property type="evidence" value="ECO:0007669"/>
    <property type="project" value="UniProtKB-KW"/>
</dbReference>
<evidence type="ECO:0000256" key="1">
    <source>
        <dbReference type="SAM" id="SignalP"/>
    </source>
</evidence>
<name>A0ABW5E6G1_9GAMM</name>
<evidence type="ECO:0000313" key="2">
    <source>
        <dbReference type="EMBL" id="MFD2308917.1"/>
    </source>
</evidence>
<keyword evidence="3" id="KW-1185">Reference proteome</keyword>
<dbReference type="EMBL" id="JBHUJD010000001">
    <property type="protein sequence ID" value="MFD2308917.1"/>
    <property type="molecule type" value="Genomic_DNA"/>
</dbReference>
<keyword evidence="2" id="KW-0808">Transferase</keyword>
<feature type="chain" id="PRO_5046794144" evidence="1">
    <location>
        <begin position="24"/>
        <end position="238"/>
    </location>
</feature>
<keyword evidence="2" id="KW-0328">Glycosyltransferase</keyword>
<protein>
    <submittedName>
        <fullName evidence="2">N-acetylglucosaminyltransferase</fullName>
    </submittedName>
</protein>